<organism evidence="2">
    <name type="scientific">Telmatobacter sp. DSM 110680</name>
    <dbReference type="NCBI Taxonomy" id="3036704"/>
    <lineage>
        <taxon>Bacteria</taxon>
        <taxon>Pseudomonadati</taxon>
        <taxon>Acidobacteriota</taxon>
        <taxon>Terriglobia</taxon>
        <taxon>Terriglobales</taxon>
        <taxon>Acidobacteriaceae</taxon>
        <taxon>Telmatobacter</taxon>
    </lineage>
</organism>
<protein>
    <recommendedName>
        <fullName evidence="3">Transposase C of IS166 homeodomain-containing protein</fullName>
    </recommendedName>
</protein>
<sequence length="113" mass="12708">MKLEGSREIYRVAFEAAKTELIEINAEFEKLRVRKEQVERLVTVLKALFGEDPNTEAVSQAVTPEVTQPIATQAAEASAELQPVPSDPFQRRIDHVLGIGAGIRDVRKYTRQF</sequence>
<evidence type="ECO:0000256" key="1">
    <source>
        <dbReference type="SAM" id="Coils"/>
    </source>
</evidence>
<keyword evidence="1" id="KW-0175">Coiled coil</keyword>
<dbReference type="AlphaFoldDB" id="A0AAU7DFM8"/>
<feature type="coiled-coil region" evidence="1">
    <location>
        <begin position="14"/>
        <end position="41"/>
    </location>
</feature>
<evidence type="ECO:0008006" key="3">
    <source>
        <dbReference type="Google" id="ProtNLM"/>
    </source>
</evidence>
<reference evidence="2" key="1">
    <citation type="submission" date="2023-03" db="EMBL/GenBank/DDBJ databases">
        <title>Edaphobacter sp.</title>
        <authorList>
            <person name="Huber K.J."/>
            <person name="Papendorf J."/>
            <person name="Pilke C."/>
            <person name="Bunk B."/>
            <person name="Sproeer C."/>
            <person name="Pester M."/>
        </authorList>
    </citation>
    <scope>NUCLEOTIDE SEQUENCE</scope>
    <source>
        <strain evidence="2">DSM 110680</strain>
    </source>
</reference>
<name>A0AAU7DFM8_9BACT</name>
<gene>
    <name evidence="2" type="ORF">P8935_16405</name>
</gene>
<accession>A0AAU7DFM8</accession>
<dbReference type="RefSeq" id="WP_348261373.1">
    <property type="nucleotide sequence ID" value="NZ_CP121196.1"/>
</dbReference>
<evidence type="ECO:0000313" key="2">
    <source>
        <dbReference type="EMBL" id="XBH16146.1"/>
    </source>
</evidence>
<proteinExistence type="predicted"/>
<dbReference type="EMBL" id="CP121196">
    <property type="protein sequence ID" value="XBH16146.1"/>
    <property type="molecule type" value="Genomic_DNA"/>
</dbReference>